<feature type="transmembrane region" description="Helical" evidence="1">
    <location>
        <begin position="68"/>
        <end position="87"/>
    </location>
</feature>
<organism evidence="2 3">
    <name type="scientific">Truncatella angustata</name>
    <dbReference type="NCBI Taxonomy" id="152316"/>
    <lineage>
        <taxon>Eukaryota</taxon>
        <taxon>Fungi</taxon>
        <taxon>Dikarya</taxon>
        <taxon>Ascomycota</taxon>
        <taxon>Pezizomycotina</taxon>
        <taxon>Sordariomycetes</taxon>
        <taxon>Xylariomycetidae</taxon>
        <taxon>Amphisphaeriales</taxon>
        <taxon>Sporocadaceae</taxon>
        <taxon>Truncatella</taxon>
    </lineage>
</organism>
<sequence>MTTHHSQPYLARLETAAAVIPRGAMLFTSGLLPLFGDDAAWRFYVLTMFIFTVSLITFVWLNMQSIKNMVLCSLALVILAILLYFPFPGISADFVFSKIPMFLMLSSLGGAEFGRLRGSIQMDSEECYGKSCVSAGPVSIPQSLSASFLETLSDIDSVAKDLFLTGIRGPSSQFSASQHSSDIELSVVGRPSPGLIWDPSIRHFFIREKSTTAAENSSIEQSPRSLSL</sequence>
<keyword evidence="1" id="KW-1133">Transmembrane helix</keyword>
<evidence type="ECO:0000313" key="2">
    <source>
        <dbReference type="EMBL" id="KAH6660374.1"/>
    </source>
</evidence>
<dbReference type="RefSeq" id="XP_045964505.1">
    <property type="nucleotide sequence ID" value="XM_046097045.1"/>
</dbReference>
<proteinExistence type="predicted"/>
<reference evidence="2" key="1">
    <citation type="journal article" date="2021" name="Nat. Commun.">
        <title>Genetic determinants of endophytism in the Arabidopsis root mycobiome.</title>
        <authorList>
            <person name="Mesny F."/>
            <person name="Miyauchi S."/>
            <person name="Thiergart T."/>
            <person name="Pickel B."/>
            <person name="Atanasova L."/>
            <person name="Karlsson M."/>
            <person name="Huettel B."/>
            <person name="Barry K.W."/>
            <person name="Haridas S."/>
            <person name="Chen C."/>
            <person name="Bauer D."/>
            <person name="Andreopoulos W."/>
            <person name="Pangilinan J."/>
            <person name="LaButti K."/>
            <person name="Riley R."/>
            <person name="Lipzen A."/>
            <person name="Clum A."/>
            <person name="Drula E."/>
            <person name="Henrissat B."/>
            <person name="Kohler A."/>
            <person name="Grigoriev I.V."/>
            <person name="Martin F.M."/>
            <person name="Hacquard S."/>
        </authorList>
    </citation>
    <scope>NUCLEOTIDE SEQUENCE</scope>
    <source>
        <strain evidence="2">MPI-SDFR-AT-0073</strain>
    </source>
</reference>
<protein>
    <submittedName>
        <fullName evidence="2">Uncharacterized protein</fullName>
    </submittedName>
</protein>
<keyword evidence="1" id="KW-0812">Transmembrane</keyword>
<dbReference type="OrthoDB" id="10576219at2759"/>
<name>A0A9P8UYQ4_9PEZI</name>
<evidence type="ECO:0000256" key="1">
    <source>
        <dbReference type="SAM" id="Phobius"/>
    </source>
</evidence>
<evidence type="ECO:0000313" key="3">
    <source>
        <dbReference type="Proteomes" id="UP000758603"/>
    </source>
</evidence>
<accession>A0A9P8UYQ4</accession>
<dbReference type="EMBL" id="JAGPXC010000001">
    <property type="protein sequence ID" value="KAH6660374.1"/>
    <property type="molecule type" value="Genomic_DNA"/>
</dbReference>
<dbReference type="Proteomes" id="UP000758603">
    <property type="component" value="Unassembled WGS sequence"/>
</dbReference>
<dbReference type="AlphaFoldDB" id="A0A9P8UYQ4"/>
<keyword evidence="1" id="KW-0472">Membrane</keyword>
<dbReference type="GeneID" id="70125937"/>
<comment type="caution">
    <text evidence="2">The sequence shown here is derived from an EMBL/GenBank/DDBJ whole genome shotgun (WGS) entry which is preliminary data.</text>
</comment>
<gene>
    <name evidence="2" type="ORF">BKA67DRAFT_49701</name>
</gene>
<keyword evidence="3" id="KW-1185">Reference proteome</keyword>
<feature type="transmembrane region" description="Helical" evidence="1">
    <location>
        <begin position="41"/>
        <end position="61"/>
    </location>
</feature>